<dbReference type="Proteomes" id="UP001485301">
    <property type="component" value="Chromosome"/>
</dbReference>
<gene>
    <name evidence="1" type="ORF">AACH28_08075</name>
</gene>
<keyword evidence="2" id="KW-1185">Reference proteome</keyword>
<organism evidence="1 2">
    <name type="scientific">Sphingobacterium thalpophilum</name>
    <dbReference type="NCBI Taxonomy" id="259"/>
    <lineage>
        <taxon>Bacteria</taxon>
        <taxon>Pseudomonadati</taxon>
        <taxon>Bacteroidota</taxon>
        <taxon>Sphingobacteriia</taxon>
        <taxon>Sphingobacteriales</taxon>
        <taxon>Sphingobacteriaceae</taxon>
        <taxon>Sphingobacterium</taxon>
    </lineage>
</organism>
<sequence>MKRLLLAALIGTAALVSFSSCKKEYVTNYLPGVTYVTPVPSSGWERDKNNSFNFVHTLKFDELDAKYFDYGHVGVAITFNYDASQGHATSYTNIPAEYIGNYSYTVDYEVGYVIIYASYVGTPPVNGTPPPPPNMYAKVTLTDADNGGN</sequence>
<evidence type="ECO:0000313" key="2">
    <source>
        <dbReference type="Proteomes" id="UP001485301"/>
    </source>
</evidence>
<accession>A0ACD5C6J9</accession>
<protein>
    <submittedName>
        <fullName evidence="1">Uncharacterized protein</fullName>
    </submittedName>
</protein>
<evidence type="ECO:0000313" key="1">
    <source>
        <dbReference type="EMBL" id="WZN57481.1"/>
    </source>
</evidence>
<reference evidence="1" key="1">
    <citation type="submission" date="2024-04" db="EMBL/GenBank/DDBJ databases">
        <title>Complete genome sequence of Sphingobacterium thalpophiium BAA-1094.</title>
        <authorList>
            <person name="Adaikpoh B.I."/>
        </authorList>
    </citation>
    <scope>NUCLEOTIDE SEQUENCE</scope>
    <source>
        <strain evidence="1">BAA-1094</strain>
    </source>
</reference>
<proteinExistence type="predicted"/>
<dbReference type="EMBL" id="CP151087">
    <property type="protein sequence ID" value="WZN57481.1"/>
    <property type="molecule type" value="Genomic_DNA"/>
</dbReference>
<name>A0ACD5C6J9_9SPHI</name>